<organism evidence="3 4">
    <name type="scientific">Mya arenaria</name>
    <name type="common">Soft-shell clam</name>
    <dbReference type="NCBI Taxonomy" id="6604"/>
    <lineage>
        <taxon>Eukaryota</taxon>
        <taxon>Metazoa</taxon>
        <taxon>Spiralia</taxon>
        <taxon>Lophotrochozoa</taxon>
        <taxon>Mollusca</taxon>
        <taxon>Bivalvia</taxon>
        <taxon>Autobranchia</taxon>
        <taxon>Heteroconchia</taxon>
        <taxon>Euheterodonta</taxon>
        <taxon>Imparidentia</taxon>
        <taxon>Neoheterodontei</taxon>
        <taxon>Myida</taxon>
        <taxon>Myoidea</taxon>
        <taxon>Myidae</taxon>
        <taxon>Mya</taxon>
    </lineage>
</organism>
<dbReference type="InterPro" id="IPR008979">
    <property type="entry name" value="Galactose-bd-like_sf"/>
</dbReference>
<protein>
    <submittedName>
        <fullName evidence="3">MEGF6-like protein</fullName>
    </submittedName>
</protein>
<proteinExistence type="predicted"/>
<keyword evidence="1" id="KW-0245">EGF-like domain</keyword>
<evidence type="ECO:0000313" key="3">
    <source>
        <dbReference type="EMBL" id="WAQ98598.1"/>
    </source>
</evidence>
<feature type="domain" description="F5/8 type C" evidence="2">
    <location>
        <begin position="25"/>
        <end position="145"/>
    </location>
</feature>
<accession>A0ABY7DNA7</accession>
<dbReference type="Pfam" id="PF00754">
    <property type="entry name" value="F5_F8_type_C"/>
    <property type="match status" value="1"/>
</dbReference>
<dbReference type="SUPFAM" id="SSF49785">
    <property type="entry name" value="Galactose-binding domain-like"/>
    <property type="match status" value="1"/>
</dbReference>
<evidence type="ECO:0000313" key="4">
    <source>
        <dbReference type="Proteomes" id="UP001164746"/>
    </source>
</evidence>
<name>A0ABY7DNA7_MYAAR</name>
<dbReference type="PANTHER" id="PTHR24043:SF8">
    <property type="entry name" value="EGF-LIKE DOMAIN-CONTAINING PROTEIN"/>
    <property type="match status" value="1"/>
</dbReference>
<dbReference type="InterPro" id="IPR042635">
    <property type="entry name" value="MEGF10/SREC1/2-like"/>
</dbReference>
<dbReference type="Gene3D" id="2.60.120.260">
    <property type="entry name" value="Galactose-binding domain-like"/>
    <property type="match status" value="1"/>
</dbReference>
<reference evidence="3" key="1">
    <citation type="submission" date="2022-11" db="EMBL/GenBank/DDBJ databases">
        <title>Centuries of genome instability and evolution in soft-shell clam transmissible cancer (bioRxiv).</title>
        <authorList>
            <person name="Hart S.F.M."/>
            <person name="Yonemitsu M.A."/>
            <person name="Giersch R.M."/>
            <person name="Beal B.F."/>
            <person name="Arriagada G."/>
            <person name="Davis B.W."/>
            <person name="Ostrander E.A."/>
            <person name="Goff S.P."/>
            <person name="Metzger M.J."/>
        </authorList>
    </citation>
    <scope>NUCLEOTIDE SEQUENCE</scope>
    <source>
        <strain evidence="3">MELC-2E11</strain>
        <tissue evidence="3">Siphon/mantle</tissue>
    </source>
</reference>
<dbReference type="InterPro" id="IPR000421">
    <property type="entry name" value="FA58C"/>
</dbReference>
<dbReference type="Gene3D" id="2.170.300.10">
    <property type="entry name" value="Tie2 ligand-binding domain superfamily"/>
    <property type="match status" value="1"/>
</dbReference>
<gene>
    <name evidence="3" type="ORF">MAR_022971</name>
</gene>
<dbReference type="Proteomes" id="UP001164746">
    <property type="component" value="Chromosome 3"/>
</dbReference>
<evidence type="ECO:0000259" key="2">
    <source>
        <dbReference type="Pfam" id="PF00754"/>
    </source>
</evidence>
<dbReference type="EMBL" id="CP111014">
    <property type="protein sequence ID" value="WAQ98598.1"/>
    <property type="molecule type" value="Genomic_DNA"/>
</dbReference>
<keyword evidence="4" id="KW-1185">Reference proteome</keyword>
<sequence>MKCLLWHDKHCNQDYEETLNITGAATQSSNYLGCTADKALNGLEDQGSDDAELCQACSVTNAANPWWALDLGGEHLIGRIQVIGRPDHMSQSSGLQVSMSISPSNNDVIVLSNNNEIGLNQQLNPPRLARYIKITSVSGTSNMVLCEVKLFESECNNGMYGYNCTGKCGHCKDVFPQCDRINGTCLQGCETGYATPPRCLQTCNNSFYGENCAQRCGNCLDGRRCDFKNGSCPRGCSSGYRGVYCNQTCPAGMYGNSCQRNCSGNCFNGLSCHFSTGICSYGCTAGFNYSIDTSCGTEYG</sequence>
<dbReference type="PANTHER" id="PTHR24043">
    <property type="entry name" value="SCAVENGER RECEPTOR CLASS F"/>
    <property type="match status" value="1"/>
</dbReference>
<evidence type="ECO:0000256" key="1">
    <source>
        <dbReference type="ARBA" id="ARBA00022536"/>
    </source>
</evidence>